<dbReference type="EMBL" id="LAZR01018589">
    <property type="protein sequence ID" value="KKL95818.1"/>
    <property type="molecule type" value="Genomic_DNA"/>
</dbReference>
<evidence type="ECO:0000313" key="1">
    <source>
        <dbReference type="EMBL" id="KKL95818.1"/>
    </source>
</evidence>
<feature type="non-terminal residue" evidence="1">
    <location>
        <position position="1"/>
    </location>
</feature>
<proteinExistence type="predicted"/>
<protein>
    <submittedName>
        <fullName evidence="1">Uncharacterized protein</fullName>
    </submittedName>
</protein>
<reference evidence="1" key="1">
    <citation type="journal article" date="2015" name="Nature">
        <title>Complex archaea that bridge the gap between prokaryotes and eukaryotes.</title>
        <authorList>
            <person name="Spang A."/>
            <person name="Saw J.H."/>
            <person name="Jorgensen S.L."/>
            <person name="Zaremba-Niedzwiedzka K."/>
            <person name="Martijn J."/>
            <person name="Lind A.E."/>
            <person name="van Eijk R."/>
            <person name="Schleper C."/>
            <person name="Guy L."/>
            <person name="Ettema T.J."/>
        </authorList>
    </citation>
    <scope>NUCLEOTIDE SEQUENCE</scope>
</reference>
<gene>
    <name evidence="1" type="ORF">LCGC14_1850760</name>
</gene>
<accession>A0A0F9GAR9</accession>
<organism evidence="1">
    <name type="scientific">marine sediment metagenome</name>
    <dbReference type="NCBI Taxonomy" id="412755"/>
    <lineage>
        <taxon>unclassified sequences</taxon>
        <taxon>metagenomes</taxon>
        <taxon>ecological metagenomes</taxon>
    </lineage>
</organism>
<sequence>VLGDAIGQELDNALNRDGTDIKGPILGQGRDRVNYLGRKFDCYVIHNRLHCDCFAPRKDNPSMITFDPVHRITPETASTGPCGKH</sequence>
<name>A0A0F9GAR9_9ZZZZ</name>
<dbReference type="AlphaFoldDB" id="A0A0F9GAR9"/>
<comment type="caution">
    <text evidence="1">The sequence shown here is derived from an EMBL/GenBank/DDBJ whole genome shotgun (WGS) entry which is preliminary data.</text>
</comment>